<evidence type="ECO:0000256" key="5">
    <source>
        <dbReference type="ARBA" id="ARBA00023136"/>
    </source>
</evidence>
<dbReference type="GO" id="GO:0016020">
    <property type="term" value="C:membrane"/>
    <property type="evidence" value="ECO:0007669"/>
    <property type="project" value="UniProtKB-SubCell"/>
</dbReference>
<feature type="transmembrane region" description="Helical" evidence="6">
    <location>
        <begin position="107"/>
        <end position="126"/>
    </location>
</feature>
<dbReference type="STRING" id="1147123.SAMN05443428_10153"/>
<evidence type="ECO:0000256" key="3">
    <source>
        <dbReference type="ARBA" id="ARBA00022692"/>
    </source>
</evidence>
<name>A0A1T4WE76_9CLOT</name>
<feature type="transmembrane region" description="Helical" evidence="6">
    <location>
        <begin position="76"/>
        <end position="95"/>
    </location>
</feature>
<keyword evidence="5 6" id="KW-0472">Membrane</keyword>
<feature type="transmembrane region" description="Helical" evidence="6">
    <location>
        <begin position="6"/>
        <end position="22"/>
    </location>
</feature>
<dbReference type="EMBL" id="FUYH01000001">
    <property type="protein sequence ID" value="SKA75590.1"/>
    <property type="molecule type" value="Genomic_DNA"/>
</dbReference>
<comment type="subcellular location">
    <subcellularLocation>
        <location evidence="1">Membrane</location>
        <topology evidence="1">Multi-pass membrane protein</topology>
    </subcellularLocation>
</comment>
<gene>
    <name evidence="7" type="ORF">SAMN05443428_10153</name>
</gene>
<feature type="transmembrane region" description="Helical" evidence="6">
    <location>
        <begin position="29"/>
        <end position="46"/>
    </location>
</feature>
<feature type="transmembrane region" description="Helical" evidence="6">
    <location>
        <begin position="193"/>
        <end position="211"/>
    </location>
</feature>
<sequence length="213" mass="23964">MDILVFLIFILNFIWDLINVLKGCKKERYLSKSLLMPLLLIFYILNSKNINYFVVAALSAGFLGDVFLLKDKLYSFIIGGASFLLGHIFYIIAYISVLSGNLKASPMWILLIMPYILYGIYAYKVIGKGMGNLKAAALPYIIVILFSSFTCLLVVLSIKHSFILSFLGTLLFIASDSILGYSIFISKKKYSDFIVMLTYVLAQTFIVFGFLGI</sequence>
<accession>A0A1T4WE76</accession>
<reference evidence="8" key="1">
    <citation type="submission" date="2017-02" db="EMBL/GenBank/DDBJ databases">
        <authorList>
            <person name="Varghese N."/>
            <person name="Submissions S."/>
        </authorList>
    </citation>
    <scope>NUCLEOTIDE SEQUENCE [LARGE SCALE GENOMIC DNA]</scope>
    <source>
        <strain evidence="8">USBA 833</strain>
    </source>
</reference>
<protein>
    <submittedName>
        <fullName evidence="7">Uncharacterized membrane protein YhhN</fullName>
    </submittedName>
</protein>
<evidence type="ECO:0000313" key="8">
    <source>
        <dbReference type="Proteomes" id="UP000190105"/>
    </source>
</evidence>
<dbReference type="Proteomes" id="UP000190105">
    <property type="component" value="Unassembled WGS sequence"/>
</dbReference>
<keyword evidence="3 6" id="KW-0812">Transmembrane</keyword>
<evidence type="ECO:0000256" key="6">
    <source>
        <dbReference type="SAM" id="Phobius"/>
    </source>
</evidence>
<keyword evidence="8" id="KW-1185">Reference proteome</keyword>
<feature type="transmembrane region" description="Helical" evidence="6">
    <location>
        <begin position="138"/>
        <end position="156"/>
    </location>
</feature>
<comment type="similarity">
    <text evidence="2">Belongs to the TMEM86 family.</text>
</comment>
<evidence type="ECO:0000256" key="2">
    <source>
        <dbReference type="ARBA" id="ARBA00007375"/>
    </source>
</evidence>
<keyword evidence="4 6" id="KW-1133">Transmembrane helix</keyword>
<evidence type="ECO:0000313" key="7">
    <source>
        <dbReference type="EMBL" id="SKA75590.1"/>
    </source>
</evidence>
<organism evidence="7 8">
    <name type="scientific">Caloramator quimbayensis</name>
    <dbReference type="NCBI Taxonomy" id="1147123"/>
    <lineage>
        <taxon>Bacteria</taxon>
        <taxon>Bacillati</taxon>
        <taxon>Bacillota</taxon>
        <taxon>Clostridia</taxon>
        <taxon>Eubacteriales</taxon>
        <taxon>Clostridiaceae</taxon>
        <taxon>Caloramator</taxon>
    </lineage>
</organism>
<dbReference type="GO" id="GO:0016787">
    <property type="term" value="F:hydrolase activity"/>
    <property type="evidence" value="ECO:0007669"/>
    <property type="project" value="TreeGrafter"/>
</dbReference>
<dbReference type="AlphaFoldDB" id="A0A1T4WE76"/>
<evidence type="ECO:0000256" key="1">
    <source>
        <dbReference type="ARBA" id="ARBA00004141"/>
    </source>
</evidence>
<dbReference type="RefSeq" id="WP_078695098.1">
    <property type="nucleotide sequence ID" value="NZ_FUYH01000001.1"/>
</dbReference>
<proteinExistence type="inferred from homology"/>
<dbReference type="OrthoDB" id="5592477at2"/>
<dbReference type="PANTHER" id="PTHR31885:SF6">
    <property type="entry name" value="GH04784P"/>
    <property type="match status" value="1"/>
</dbReference>
<evidence type="ECO:0000256" key="4">
    <source>
        <dbReference type="ARBA" id="ARBA00022989"/>
    </source>
</evidence>
<dbReference type="InterPro" id="IPR012506">
    <property type="entry name" value="TMEM86B-like"/>
</dbReference>
<feature type="transmembrane region" description="Helical" evidence="6">
    <location>
        <begin position="162"/>
        <end position="181"/>
    </location>
</feature>
<dbReference type="Pfam" id="PF07947">
    <property type="entry name" value="YhhN"/>
    <property type="match status" value="1"/>
</dbReference>
<dbReference type="PANTHER" id="PTHR31885">
    <property type="entry name" value="GH04784P"/>
    <property type="match status" value="1"/>
</dbReference>